<feature type="transmembrane region" description="Helical" evidence="1">
    <location>
        <begin position="92"/>
        <end position="111"/>
    </location>
</feature>
<reference evidence="3" key="1">
    <citation type="journal article" date="2019" name="Int. J. Syst. Evol. Microbiol.">
        <title>The Global Catalogue of Microorganisms (GCM) 10K type strain sequencing project: providing services to taxonomists for standard genome sequencing and annotation.</title>
        <authorList>
            <consortium name="The Broad Institute Genomics Platform"/>
            <consortium name="The Broad Institute Genome Sequencing Center for Infectious Disease"/>
            <person name="Wu L."/>
            <person name="Ma J."/>
        </authorList>
    </citation>
    <scope>NUCLEOTIDE SEQUENCE [LARGE SCALE GENOMIC DNA]</scope>
    <source>
        <strain evidence="3">KCTC 3913</strain>
    </source>
</reference>
<keyword evidence="1" id="KW-1133">Transmembrane helix</keyword>
<feature type="transmembrane region" description="Helical" evidence="1">
    <location>
        <begin position="31"/>
        <end position="48"/>
    </location>
</feature>
<feature type="transmembrane region" description="Helical" evidence="1">
    <location>
        <begin position="123"/>
        <end position="143"/>
    </location>
</feature>
<evidence type="ECO:0000313" key="3">
    <source>
        <dbReference type="Proteomes" id="UP001597506"/>
    </source>
</evidence>
<name>A0ABW5RWL8_9BACI</name>
<keyword evidence="1" id="KW-0812">Transmembrane</keyword>
<protein>
    <recommendedName>
        <fullName evidence="4">Histidine kinase N-terminal 7TM region domain-containing protein</fullName>
    </recommendedName>
</protein>
<dbReference type="EMBL" id="JBHUMF010000032">
    <property type="protein sequence ID" value="MFD2682953.1"/>
    <property type="molecule type" value="Genomic_DNA"/>
</dbReference>
<keyword evidence="3" id="KW-1185">Reference proteome</keyword>
<evidence type="ECO:0008006" key="4">
    <source>
        <dbReference type="Google" id="ProtNLM"/>
    </source>
</evidence>
<proteinExistence type="predicted"/>
<sequence>MGFSIFFLVAFLISATFVVMKKELSIVENTFVYMVILAISINASWIVDEELKLINVSEDSVKYAVFLLIRSVITPMILVVQLNMLQRFNTRVQTFLVTVVSLSTLVLLRGLSSYFDILHYSKWNHGFDVIYFALLQLIAFYSYKFIHKIGEREVNYL</sequence>
<feature type="transmembrane region" description="Helical" evidence="1">
    <location>
        <begin position="60"/>
        <end position="80"/>
    </location>
</feature>
<evidence type="ECO:0000313" key="2">
    <source>
        <dbReference type="EMBL" id="MFD2682953.1"/>
    </source>
</evidence>
<organism evidence="2 3">
    <name type="scientific">Bacillus seohaeanensis</name>
    <dbReference type="NCBI Taxonomy" id="284580"/>
    <lineage>
        <taxon>Bacteria</taxon>
        <taxon>Bacillati</taxon>
        <taxon>Bacillota</taxon>
        <taxon>Bacilli</taxon>
        <taxon>Bacillales</taxon>
        <taxon>Bacillaceae</taxon>
        <taxon>Bacillus</taxon>
    </lineage>
</organism>
<accession>A0ABW5RWL8</accession>
<gene>
    <name evidence="2" type="ORF">ACFSUL_19600</name>
</gene>
<dbReference type="RefSeq" id="WP_377937814.1">
    <property type="nucleotide sequence ID" value="NZ_JBHUMF010000032.1"/>
</dbReference>
<dbReference type="Proteomes" id="UP001597506">
    <property type="component" value="Unassembled WGS sequence"/>
</dbReference>
<keyword evidence="1" id="KW-0472">Membrane</keyword>
<evidence type="ECO:0000256" key="1">
    <source>
        <dbReference type="SAM" id="Phobius"/>
    </source>
</evidence>
<comment type="caution">
    <text evidence="2">The sequence shown here is derived from an EMBL/GenBank/DDBJ whole genome shotgun (WGS) entry which is preliminary data.</text>
</comment>